<evidence type="ECO:0000259" key="2">
    <source>
        <dbReference type="Pfam" id="PF07853"/>
    </source>
</evidence>
<evidence type="ECO:0000256" key="1">
    <source>
        <dbReference type="SAM" id="Phobius"/>
    </source>
</evidence>
<dbReference type="PANTHER" id="PTHR37810:SF5">
    <property type="entry name" value="IMMUNITY PROTEIN SDPI"/>
    <property type="match status" value="1"/>
</dbReference>
<dbReference type="EMBL" id="CP036298">
    <property type="protein sequence ID" value="QDV21918.1"/>
    <property type="molecule type" value="Genomic_DNA"/>
</dbReference>
<proteinExistence type="predicted"/>
<feature type="transmembrane region" description="Helical" evidence="1">
    <location>
        <begin position="12"/>
        <end position="31"/>
    </location>
</feature>
<feature type="transmembrane region" description="Helical" evidence="1">
    <location>
        <begin position="51"/>
        <end position="71"/>
    </location>
</feature>
<dbReference type="InterPro" id="IPR025962">
    <property type="entry name" value="SdpI/YhfL"/>
</dbReference>
<dbReference type="OrthoDB" id="9808690at2"/>
<keyword evidence="4" id="KW-1185">Reference proteome</keyword>
<keyword evidence="1" id="KW-0812">Transmembrane</keyword>
<dbReference type="Pfam" id="PF07853">
    <property type="entry name" value="DUF1648"/>
    <property type="match status" value="1"/>
</dbReference>
<dbReference type="GO" id="GO:0009636">
    <property type="term" value="P:response to toxic substance"/>
    <property type="evidence" value="ECO:0007669"/>
    <property type="project" value="TreeGrafter"/>
</dbReference>
<dbReference type="PANTHER" id="PTHR37810">
    <property type="entry name" value="IMMUNITY PROTEIN SDPI"/>
    <property type="match status" value="1"/>
</dbReference>
<accession>A0A518FZY3</accession>
<feature type="transmembrane region" description="Helical" evidence="1">
    <location>
        <begin position="91"/>
        <end position="112"/>
    </location>
</feature>
<gene>
    <name evidence="3" type="primary">sdpI</name>
    <name evidence="3" type="ORF">Q31a_01970</name>
</gene>
<dbReference type="RefSeq" id="WP_145072673.1">
    <property type="nucleotide sequence ID" value="NZ_CP036298.1"/>
</dbReference>
<keyword evidence="1" id="KW-0472">Membrane</keyword>
<dbReference type="KEGG" id="ahel:Q31a_01970"/>
<name>A0A518FZY3_9BACT</name>
<feature type="transmembrane region" description="Helical" evidence="1">
    <location>
        <begin position="188"/>
        <end position="212"/>
    </location>
</feature>
<feature type="transmembrane region" description="Helical" evidence="1">
    <location>
        <begin position="166"/>
        <end position="182"/>
    </location>
</feature>
<organism evidence="3 4">
    <name type="scientific">Aureliella helgolandensis</name>
    <dbReference type="NCBI Taxonomy" id="2527968"/>
    <lineage>
        <taxon>Bacteria</taxon>
        <taxon>Pseudomonadati</taxon>
        <taxon>Planctomycetota</taxon>
        <taxon>Planctomycetia</taxon>
        <taxon>Pirellulales</taxon>
        <taxon>Pirellulaceae</taxon>
        <taxon>Aureliella</taxon>
    </lineage>
</organism>
<dbReference type="Pfam" id="PF13630">
    <property type="entry name" value="SdpI"/>
    <property type="match status" value="1"/>
</dbReference>
<evidence type="ECO:0000313" key="3">
    <source>
        <dbReference type="EMBL" id="QDV21918.1"/>
    </source>
</evidence>
<dbReference type="PIRSF" id="PIRSF038959">
    <property type="entry name" value="SdpI"/>
    <property type="match status" value="1"/>
</dbReference>
<keyword evidence="1" id="KW-1133">Transmembrane helix</keyword>
<evidence type="ECO:0000313" key="4">
    <source>
        <dbReference type="Proteomes" id="UP000318017"/>
    </source>
</evidence>
<sequence>MTFRIHWKRESWMLAIIASMFLYASAAWQAAPDSMPVHWNLAGKVDRYGGRIEGLLLLPLIALGLHLLLLVLPKLDPSKANHPSFDETYGFVRLLTLLFLVAIYAVTQLAAFGFNVDVGLLVGLAVGGLFILLGRIMGKLRPNGFVGIRTPWTLSSHQSWKKTHRIGGWLFLFQGALMIVLGCTKSTIALWAFLITMLVSSVALVVYSYIIWRSDPHKASPFNATPVAPKDLEDLP</sequence>
<dbReference type="InterPro" id="IPR026272">
    <property type="entry name" value="SdpI"/>
</dbReference>
<dbReference type="AlphaFoldDB" id="A0A518FZY3"/>
<protein>
    <submittedName>
        <fullName evidence="3">Immunity protein SdpI</fullName>
    </submittedName>
</protein>
<reference evidence="3 4" key="1">
    <citation type="submission" date="2019-02" db="EMBL/GenBank/DDBJ databases">
        <title>Deep-cultivation of Planctomycetes and their phenomic and genomic characterization uncovers novel biology.</title>
        <authorList>
            <person name="Wiegand S."/>
            <person name="Jogler M."/>
            <person name="Boedeker C."/>
            <person name="Pinto D."/>
            <person name="Vollmers J."/>
            <person name="Rivas-Marin E."/>
            <person name="Kohn T."/>
            <person name="Peeters S.H."/>
            <person name="Heuer A."/>
            <person name="Rast P."/>
            <person name="Oberbeckmann S."/>
            <person name="Bunk B."/>
            <person name="Jeske O."/>
            <person name="Meyerdierks A."/>
            <person name="Storesund J.E."/>
            <person name="Kallscheuer N."/>
            <person name="Luecker S."/>
            <person name="Lage O.M."/>
            <person name="Pohl T."/>
            <person name="Merkel B.J."/>
            <person name="Hornburger P."/>
            <person name="Mueller R.-W."/>
            <person name="Bruemmer F."/>
            <person name="Labrenz M."/>
            <person name="Spormann A.M."/>
            <person name="Op den Camp H."/>
            <person name="Overmann J."/>
            <person name="Amann R."/>
            <person name="Jetten M.S.M."/>
            <person name="Mascher T."/>
            <person name="Medema M.H."/>
            <person name="Devos D.P."/>
            <person name="Kaster A.-K."/>
            <person name="Ovreas L."/>
            <person name="Rohde M."/>
            <person name="Galperin M.Y."/>
            <person name="Jogler C."/>
        </authorList>
    </citation>
    <scope>NUCLEOTIDE SEQUENCE [LARGE SCALE GENOMIC DNA]</scope>
    <source>
        <strain evidence="3 4">Q31a</strain>
    </source>
</reference>
<feature type="domain" description="DUF1648" evidence="2">
    <location>
        <begin position="16"/>
        <end position="62"/>
    </location>
</feature>
<dbReference type="InterPro" id="IPR012867">
    <property type="entry name" value="DUF1648"/>
</dbReference>
<dbReference type="Proteomes" id="UP000318017">
    <property type="component" value="Chromosome"/>
</dbReference>
<feature type="transmembrane region" description="Helical" evidence="1">
    <location>
        <begin position="118"/>
        <end position="136"/>
    </location>
</feature>